<sequence length="49" mass="5318">MNDRFTTGLIDVGDIDLEALKNLDIPALNRVWERLSEGGGIVASFQSAV</sequence>
<proteinExistence type="predicted"/>
<name>A0ABT4S7T5_9ACTN</name>
<evidence type="ECO:0008006" key="3">
    <source>
        <dbReference type="Google" id="ProtNLM"/>
    </source>
</evidence>
<gene>
    <name evidence="1" type="ORF">OUY22_07340</name>
</gene>
<organism evidence="1 2">
    <name type="scientific">Nonomuraea corallina</name>
    <dbReference type="NCBI Taxonomy" id="2989783"/>
    <lineage>
        <taxon>Bacteria</taxon>
        <taxon>Bacillati</taxon>
        <taxon>Actinomycetota</taxon>
        <taxon>Actinomycetes</taxon>
        <taxon>Streptosporangiales</taxon>
        <taxon>Streptosporangiaceae</taxon>
        <taxon>Nonomuraea</taxon>
    </lineage>
</organism>
<dbReference type="EMBL" id="JAPNNL010000018">
    <property type="protein sequence ID" value="MDA0633231.1"/>
    <property type="molecule type" value="Genomic_DNA"/>
</dbReference>
<accession>A0ABT4S7T5</accession>
<protein>
    <recommendedName>
        <fullName evidence="3">FXSXX-COOH protein</fullName>
    </recommendedName>
</protein>
<evidence type="ECO:0000313" key="1">
    <source>
        <dbReference type="EMBL" id="MDA0633231.1"/>
    </source>
</evidence>
<comment type="caution">
    <text evidence="1">The sequence shown here is derived from an EMBL/GenBank/DDBJ whole genome shotgun (WGS) entry which is preliminary data.</text>
</comment>
<dbReference type="Proteomes" id="UP001144036">
    <property type="component" value="Unassembled WGS sequence"/>
</dbReference>
<reference evidence="1" key="1">
    <citation type="submission" date="2022-11" db="EMBL/GenBank/DDBJ databases">
        <title>Nonomuraea corallina sp. nov., a new species of the genus Nonomuraea isolated from sea side sediment in Thai sea.</title>
        <authorList>
            <person name="Ngamcharungchit C."/>
            <person name="Matsumoto A."/>
            <person name="Suriyachadkun C."/>
            <person name="Panbangred W."/>
            <person name="Inahashi Y."/>
            <person name="Intra B."/>
        </authorList>
    </citation>
    <scope>NUCLEOTIDE SEQUENCE</scope>
    <source>
        <strain evidence="1">MCN248</strain>
    </source>
</reference>
<evidence type="ECO:0000313" key="2">
    <source>
        <dbReference type="Proteomes" id="UP001144036"/>
    </source>
</evidence>
<dbReference type="RefSeq" id="WP_270154031.1">
    <property type="nucleotide sequence ID" value="NZ_JAPNNL010000018.1"/>
</dbReference>
<keyword evidence="2" id="KW-1185">Reference proteome</keyword>